<keyword evidence="3" id="KW-1185">Reference proteome</keyword>
<feature type="transmembrane region" description="Helical" evidence="1">
    <location>
        <begin position="86"/>
        <end position="106"/>
    </location>
</feature>
<protein>
    <submittedName>
        <fullName evidence="2">Uncharacterized protein</fullName>
    </submittedName>
</protein>
<organism evidence="2 3">
    <name type="scientific">Solanum verrucosum</name>
    <dbReference type="NCBI Taxonomy" id="315347"/>
    <lineage>
        <taxon>Eukaryota</taxon>
        <taxon>Viridiplantae</taxon>
        <taxon>Streptophyta</taxon>
        <taxon>Embryophyta</taxon>
        <taxon>Tracheophyta</taxon>
        <taxon>Spermatophyta</taxon>
        <taxon>Magnoliopsida</taxon>
        <taxon>eudicotyledons</taxon>
        <taxon>Gunneridae</taxon>
        <taxon>Pentapetalae</taxon>
        <taxon>asterids</taxon>
        <taxon>lamiids</taxon>
        <taxon>Solanales</taxon>
        <taxon>Solanaceae</taxon>
        <taxon>Solanoideae</taxon>
        <taxon>Solaneae</taxon>
        <taxon>Solanum</taxon>
    </lineage>
</organism>
<name>A0AAF0U177_SOLVR</name>
<proteinExistence type="predicted"/>
<keyword evidence="1" id="KW-0812">Transmembrane</keyword>
<evidence type="ECO:0000256" key="1">
    <source>
        <dbReference type="SAM" id="Phobius"/>
    </source>
</evidence>
<evidence type="ECO:0000313" key="2">
    <source>
        <dbReference type="EMBL" id="WMV37380.1"/>
    </source>
</evidence>
<reference evidence="2" key="1">
    <citation type="submission" date="2023-08" db="EMBL/GenBank/DDBJ databases">
        <title>A de novo genome assembly of Solanum verrucosum Schlechtendal, a Mexican diploid species geographically isolated from the other diploid A-genome species in potato relatives.</title>
        <authorList>
            <person name="Hosaka K."/>
        </authorList>
    </citation>
    <scope>NUCLEOTIDE SEQUENCE</scope>
    <source>
        <tissue evidence="2">Young leaves</tissue>
    </source>
</reference>
<dbReference type="PANTHER" id="PTHR46148">
    <property type="entry name" value="CHROMO DOMAIN-CONTAINING PROTEIN"/>
    <property type="match status" value="1"/>
</dbReference>
<evidence type="ECO:0000313" key="3">
    <source>
        <dbReference type="Proteomes" id="UP001234989"/>
    </source>
</evidence>
<accession>A0AAF0U177</accession>
<keyword evidence="1" id="KW-0472">Membrane</keyword>
<dbReference type="EMBL" id="CP133618">
    <property type="protein sequence ID" value="WMV37380.1"/>
    <property type="molecule type" value="Genomic_DNA"/>
</dbReference>
<gene>
    <name evidence="2" type="ORF">MTR67_030765</name>
</gene>
<dbReference type="AlphaFoldDB" id="A0AAF0U177"/>
<dbReference type="PANTHER" id="PTHR46148:SF56">
    <property type="entry name" value="RETROTRANSPOSON PROTEIN"/>
    <property type="match status" value="1"/>
</dbReference>
<keyword evidence="1" id="KW-1133">Transmembrane helix</keyword>
<sequence>MLKKCMGAISLIVPTEDIGIKDSLYYEEISVQILDRQVRESRTKEVASSQNFVGKSVVEELLENLKRLGRRDTHIASNLEKFQIKVLILLLALILSWHVEIALYLLGD</sequence>
<dbReference type="Proteomes" id="UP001234989">
    <property type="component" value="Chromosome 7"/>
</dbReference>